<dbReference type="AlphaFoldDB" id="A0A4Q2UD10"/>
<sequence>MRRILFFLLVSFPSLLPALAQVHLKGQRFVEVQAGLTDDFRLTKNQLGINALISTGRYNRQYNAWKLTVSYVHKQHALADSGGNLTLRQFGVGWGYEFNLWRNATRTRFVRGVVQPTVFYETVGNPQKTLSDTLQSSAGTSRFLLGGDVGLELEWSPILFSVRQRWLPKSTLQPFHTLLSIGWRFHQ</sequence>
<proteinExistence type="predicted"/>
<keyword evidence="3" id="KW-1185">Reference proteome</keyword>
<evidence type="ECO:0000313" key="3">
    <source>
        <dbReference type="Proteomes" id="UP000290407"/>
    </source>
</evidence>
<comment type="caution">
    <text evidence="2">The sequence shown here is derived from an EMBL/GenBank/DDBJ whole genome shotgun (WGS) entry which is preliminary data.</text>
</comment>
<organism evidence="2 3">
    <name type="scientific">Spirosoma sordidisoli</name>
    <dbReference type="NCBI Taxonomy" id="2502893"/>
    <lineage>
        <taxon>Bacteria</taxon>
        <taxon>Pseudomonadati</taxon>
        <taxon>Bacteroidota</taxon>
        <taxon>Cytophagia</taxon>
        <taxon>Cytophagales</taxon>
        <taxon>Cytophagaceae</taxon>
        <taxon>Spirosoma</taxon>
    </lineage>
</organism>
<reference evidence="2 3" key="1">
    <citation type="submission" date="2019-01" db="EMBL/GenBank/DDBJ databases">
        <title>Spirosoma flava sp. nov., a propanil-degrading bacterium isolated from herbicide-contaminated soil.</title>
        <authorList>
            <person name="Zhang L."/>
            <person name="Jiang J.-D."/>
        </authorList>
    </citation>
    <scope>NUCLEOTIDE SEQUENCE [LARGE SCALE GENOMIC DNA]</scope>
    <source>
        <strain evidence="2 3">TY50</strain>
    </source>
</reference>
<evidence type="ECO:0000256" key="1">
    <source>
        <dbReference type="SAM" id="SignalP"/>
    </source>
</evidence>
<evidence type="ECO:0008006" key="4">
    <source>
        <dbReference type="Google" id="ProtNLM"/>
    </source>
</evidence>
<gene>
    <name evidence="2" type="ORF">EQG79_28075</name>
</gene>
<feature type="chain" id="PRO_5020637680" description="DUF3575 domain-containing protein" evidence="1">
    <location>
        <begin position="21"/>
        <end position="187"/>
    </location>
</feature>
<dbReference type="InterPro" id="IPR018899">
    <property type="entry name" value="Conjug_transposon_Tra0"/>
</dbReference>
<dbReference type="RefSeq" id="WP_129606117.1">
    <property type="nucleotide sequence ID" value="NZ_SBLB01000012.1"/>
</dbReference>
<name>A0A4Q2UD10_9BACT</name>
<keyword evidence="1" id="KW-0732">Signal</keyword>
<evidence type="ECO:0000313" key="2">
    <source>
        <dbReference type="EMBL" id="RYC66696.1"/>
    </source>
</evidence>
<feature type="signal peptide" evidence="1">
    <location>
        <begin position="1"/>
        <end position="20"/>
    </location>
</feature>
<dbReference type="Pfam" id="PF10626">
    <property type="entry name" value="TraO"/>
    <property type="match status" value="1"/>
</dbReference>
<accession>A0A4Q2UD10</accession>
<dbReference type="EMBL" id="SBLB01000012">
    <property type="protein sequence ID" value="RYC66696.1"/>
    <property type="molecule type" value="Genomic_DNA"/>
</dbReference>
<dbReference type="Proteomes" id="UP000290407">
    <property type="component" value="Unassembled WGS sequence"/>
</dbReference>
<protein>
    <recommendedName>
        <fullName evidence="4">DUF3575 domain-containing protein</fullName>
    </recommendedName>
</protein>